<gene>
    <name evidence="1" type="ORF">AB1471_15495</name>
</gene>
<dbReference type="EMBL" id="JBFMIA010000025">
    <property type="protein sequence ID" value="MEW9503181.1"/>
    <property type="molecule type" value="Genomic_DNA"/>
</dbReference>
<dbReference type="Proteomes" id="UP001556040">
    <property type="component" value="Unassembled WGS sequence"/>
</dbReference>
<name>A0ABV3Q7S9_9BACL</name>
<evidence type="ECO:0000313" key="2">
    <source>
        <dbReference type="Proteomes" id="UP001556040"/>
    </source>
</evidence>
<reference evidence="1 2" key="1">
    <citation type="journal article" date="1979" name="Int. J. Syst. Evol. Microbiol.">
        <title>Bacillus globisporus subsp. marinus subsp. nov.</title>
        <authorList>
            <person name="Liu H."/>
        </authorList>
    </citation>
    <scope>NUCLEOTIDE SEQUENCE [LARGE SCALE GENOMIC DNA]</scope>
    <source>
        <strain evidence="1 2">DSM 1297</strain>
    </source>
</reference>
<comment type="caution">
    <text evidence="1">The sequence shown here is derived from an EMBL/GenBank/DDBJ whole genome shotgun (WGS) entry which is preliminary data.</text>
</comment>
<accession>A0ABV3Q7S9</accession>
<organism evidence="1 2">
    <name type="scientific">Jeotgalibacillus marinus</name>
    <dbReference type="NCBI Taxonomy" id="86667"/>
    <lineage>
        <taxon>Bacteria</taxon>
        <taxon>Bacillati</taxon>
        <taxon>Bacillota</taxon>
        <taxon>Bacilli</taxon>
        <taxon>Bacillales</taxon>
        <taxon>Caryophanaceae</taxon>
        <taxon>Jeotgalibacillus</taxon>
    </lineage>
</organism>
<dbReference type="RefSeq" id="WP_367780668.1">
    <property type="nucleotide sequence ID" value="NZ_JBFMIA010000025.1"/>
</dbReference>
<proteinExistence type="predicted"/>
<keyword evidence="2" id="KW-1185">Reference proteome</keyword>
<sequence>MRMIYTLLVSSNALNVGELVSLRDLIEEFPHAHTFRANLMLFGEVLKEMELDWWDIANLGPNQPNYNAKVLDLLEVQYKTKTYFSEDTEISYHEYWKLVDDETVSINTPTSLVWHFYFDWDINGFI</sequence>
<evidence type="ECO:0000313" key="1">
    <source>
        <dbReference type="EMBL" id="MEW9503181.1"/>
    </source>
</evidence>
<protein>
    <submittedName>
        <fullName evidence="1">Uncharacterized protein</fullName>
    </submittedName>
</protein>